<dbReference type="PANTHER" id="PTHR11439">
    <property type="entry name" value="GAG-POL-RELATED RETROTRANSPOSON"/>
    <property type="match status" value="1"/>
</dbReference>
<accession>A0AAV2GRA9</accession>
<feature type="domain" description="Retroviral polymerase SH3-like" evidence="3">
    <location>
        <begin position="58"/>
        <end position="118"/>
    </location>
</feature>
<feature type="domain" description="Reverse transcriptase Ty1/copia-type" evidence="2">
    <location>
        <begin position="236"/>
        <end position="477"/>
    </location>
</feature>
<evidence type="ECO:0000313" key="4">
    <source>
        <dbReference type="EMBL" id="CAL1413331.1"/>
    </source>
</evidence>
<dbReference type="PANTHER" id="PTHR11439:SF440">
    <property type="entry name" value="INTEGRASE CATALYTIC DOMAIN-CONTAINING PROTEIN"/>
    <property type="match status" value="1"/>
</dbReference>
<dbReference type="SUPFAM" id="SSF53098">
    <property type="entry name" value="Ribonuclease H-like"/>
    <property type="match status" value="1"/>
</dbReference>
<gene>
    <name evidence="4" type="ORF">LTRI10_LOCUS52571</name>
</gene>
<protein>
    <recommendedName>
        <fullName evidence="6">Reverse transcriptase Ty1/copia-type domain-containing protein</fullName>
    </recommendedName>
</protein>
<name>A0AAV2GRA9_9ROSI</name>
<evidence type="ECO:0000256" key="1">
    <source>
        <dbReference type="SAM" id="MobiDB-lite"/>
    </source>
</evidence>
<dbReference type="EMBL" id="OZ034822">
    <property type="protein sequence ID" value="CAL1413331.1"/>
    <property type="molecule type" value="Genomic_DNA"/>
</dbReference>
<dbReference type="InterPro" id="IPR013103">
    <property type="entry name" value="RVT_2"/>
</dbReference>
<evidence type="ECO:0008006" key="6">
    <source>
        <dbReference type="Google" id="ProtNLM"/>
    </source>
</evidence>
<feature type="region of interest" description="Disordered" evidence="1">
    <location>
        <begin position="140"/>
        <end position="169"/>
    </location>
</feature>
<dbReference type="AlphaFoldDB" id="A0AAV2GRA9"/>
<evidence type="ECO:0000259" key="3">
    <source>
        <dbReference type="Pfam" id="PF25597"/>
    </source>
</evidence>
<reference evidence="4 5" key="1">
    <citation type="submission" date="2024-04" db="EMBL/GenBank/DDBJ databases">
        <authorList>
            <person name="Fracassetti M."/>
        </authorList>
    </citation>
    <scope>NUCLEOTIDE SEQUENCE [LARGE SCALE GENOMIC DNA]</scope>
</reference>
<dbReference type="InterPro" id="IPR043502">
    <property type="entry name" value="DNA/RNA_pol_sf"/>
</dbReference>
<dbReference type="SUPFAM" id="SSF56672">
    <property type="entry name" value="DNA/RNA polymerases"/>
    <property type="match status" value="1"/>
</dbReference>
<proteinExistence type="predicted"/>
<dbReference type="Pfam" id="PF07727">
    <property type="entry name" value="RVT_2"/>
    <property type="match status" value="1"/>
</dbReference>
<dbReference type="GO" id="GO:0003676">
    <property type="term" value="F:nucleic acid binding"/>
    <property type="evidence" value="ECO:0007669"/>
    <property type="project" value="InterPro"/>
</dbReference>
<sequence>MINAMLMNASAPNNLWGEALLTACHVHNRIPSKKLRESPYELWKGRKPNLSYLRVWGCLAFYRVPDPKRTKLGPRALKGVFLGYAENSKAYRVLDLESNVVVESRDVEFFENKFRRDSASVEPCRVTSVDFSNESISAPDFDIGSSSKRPLDEPAANEPRRSQRARKEKSFGPEFIDPQDIVFLVEGDRLNKVTRKIPILFHVQDDPKTYQEAMASRDSAFWNEAVNDEMDSLLINKTWVLVDLPPGSKAIGCKWVFRIKYNTDGSIHTFKARLVPKGFRQKEGVDCFDTYAPVARITSIRVLLALASNYNLHVHQMDVKTAFLNGELDEEVYKEQPEGFVLPGNEGKVCKLQKSLYGLKQAPKQWHEKFDSVVLAHGFSHNSADKCIYSKCTKEYMVIICLYVDDMLIIGTNMKGINETKEYLTSCFQMKDLGEVDTILGIKVKKHSGGFALSQSHYVEKMLKKFEHLDIKEANTPYDASFKLCANEGRAMAQVEYSSAIGSLMYAMGCTRPDIAFAVGKLSRFTSNPSADHWRAIGRVFGYLKRTKDLGLFYSNFPAVLEAFSDASWITSASDNKSTT</sequence>
<keyword evidence="5" id="KW-1185">Reference proteome</keyword>
<organism evidence="4 5">
    <name type="scientific">Linum trigynum</name>
    <dbReference type="NCBI Taxonomy" id="586398"/>
    <lineage>
        <taxon>Eukaryota</taxon>
        <taxon>Viridiplantae</taxon>
        <taxon>Streptophyta</taxon>
        <taxon>Embryophyta</taxon>
        <taxon>Tracheophyta</taxon>
        <taxon>Spermatophyta</taxon>
        <taxon>Magnoliopsida</taxon>
        <taxon>eudicotyledons</taxon>
        <taxon>Gunneridae</taxon>
        <taxon>Pentapetalae</taxon>
        <taxon>rosids</taxon>
        <taxon>fabids</taxon>
        <taxon>Malpighiales</taxon>
        <taxon>Linaceae</taxon>
        <taxon>Linum</taxon>
    </lineage>
</organism>
<dbReference type="Gene3D" id="3.30.420.10">
    <property type="entry name" value="Ribonuclease H-like superfamily/Ribonuclease H"/>
    <property type="match status" value="1"/>
</dbReference>
<dbReference type="InterPro" id="IPR012337">
    <property type="entry name" value="RNaseH-like_sf"/>
</dbReference>
<dbReference type="Pfam" id="PF25597">
    <property type="entry name" value="SH3_retrovirus"/>
    <property type="match status" value="1"/>
</dbReference>
<dbReference type="Proteomes" id="UP001497516">
    <property type="component" value="Chromosome 9"/>
</dbReference>
<evidence type="ECO:0000313" key="5">
    <source>
        <dbReference type="Proteomes" id="UP001497516"/>
    </source>
</evidence>
<dbReference type="InterPro" id="IPR057670">
    <property type="entry name" value="SH3_retrovirus"/>
</dbReference>
<dbReference type="InterPro" id="IPR036397">
    <property type="entry name" value="RNaseH_sf"/>
</dbReference>
<evidence type="ECO:0000259" key="2">
    <source>
        <dbReference type="Pfam" id="PF07727"/>
    </source>
</evidence>